<dbReference type="EMBL" id="FN653029">
    <property type="protein sequence ID" value="CBY08195.1"/>
    <property type="molecule type" value="Genomic_DNA"/>
</dbReference>
<dbReference type="InParanoid" id="E4X8Q8"/>
<evidence type="ECO:0000313" key="2">
    <source>
        <dbReference type="Proteomes" id="UP000001307"/>
    </source>
</evidence>
<reference evidence="1" key="1">
    <citation type="journal article" date="2010" name="Science">
        <title>Plasticity of animal genome architecture unmasked by rapid evolution of a pelagic tunicate.</title>
        <authorList>
            <person name="Denoeud F."/>
            <person name="Henriet S."/>
            <person name="Mungpakdee S."/>
            <person name="Aury J.M."/>
            <person name="Da Silva C."/>
            <person name="Brinkmann H."/>
            <person name="Mikhaleva J."/>
            <person name="Olsen L.C."/>
            <person name="Jubin C."/>
            <person name="Canestro C."/>
            <person name="Bouquet J.M."/>
            <person name="Danks G."/>
            <person name="Poulain J."/>
            <person name="Campsteijn C."/>
            <person name="Adamski M."/>
            <person name="Cross I."/>
            <person name="Yadetie F."/>
            <person name="Muffato M."/>
            <person name="Louis A."/>
            <person name="Butcher S."/>
            <person name="Tsagkogeorga G."/>
            <person name="Konrad A."/>
            <person name="Singh S."/>
            <person name="Jensen M.F."/>
            <person name="Cong E.H."/>
            <person name="Eikeseth-Otteraa H."/>
            <person name="Noel B."/>
            <person name="Anthouard V."/>
            <person name="Porcel B.M."/>
            <person name="Kachouri-Lafond R."/>
            <person name="Nishino A."/>
            <person name="Ugolini M."/>
            <person name="Chourrout P."/>
            <person name="Nishida H."/>
            <person name="Aasland R."/>
            <person name="Huzurbazar S."/>
            <person name="Westhof E."/>
            <person name="Delsuc F."/>
            <person name="Lehrach H."/>
            <person name="Reinhardt R."/>
            <person name="Weissenbach J."/>
            <person name="Roy S.W."/>
            <person name="Artiguenave F."/>
            <person name="Postlethwait J.H."/>
            <person name="Manak J.R."/>
            <person name="Thompson E.M."/>
            <person name="Jaillon O."/>
            <person name="Du Pasquier L."/>
            <person name="Boudinot P."/>
            <person name="Liberles D.A."/>
            <person name="Volff J.N."/>
            <person name="Philippe H."/>
            <person name="Lenhard B."/>
            <person name="Roest Crollius H."/>
            <person name="Wincker P."/>
            <person name="Chourrout D."/>
        </authorList>
    </citation>
    <scope>NUCLEOTIDE SEQUENCE [LARGE SCALE GENOMIC DNA]</scope>
</reference>
<accession>E4X8Q8</accession>
<evidence type="ECO:0000313" key="1">
    <source>
        <dbReference type="EMBL" id="CBY08195.1"/>
    </source>
</evidence>
<sequence>MQIAAVTTRIYTDSISVEKLFNRLLKGESLCDDLRINTHLLDLINYNIEIVYLSNKSEYIVIADHLSRKESLSVKCDEQCKVCAAADAPLLNSKSMALTQSTTKANEFTLISELEPVASVEQFEKAQSIKDEYLWWKEHRANFTHARFAPLEGELLNFKVGRSNPAVLRDFPELKGMSLSEFLNDKKLLGRIQMRCKKLRAVFKAKEDLILPNAKNRPGETARWKNEVIEGVVVQKRNFGIRQGYVIVIPERMTNWVVQKIHDEKGCSSQFGIPKRHC</sequence>
<gene>
    <name evidence="1" type="ORF">GSOID_T00004208001</name>
</gene>
<name>E4X8Q8_OIKDI</name>
<dbReference type="AlphaFoldDB" id="E4X8Q8"/>
<keyword evidence="2" id="KW-1185">Reference proteome</keyword>
<protein>
    <submittedName>
        <fullName evidence="1">Uncharacterized protein</fullName>
    </submittedName>
</protein>
<organism evidence="1">
    <name type="scientific">Oikopleura dioica</name>
    <name type="common">Tunicate</name>
    <dbReference type="NCBI Taxonomy" id="34765"/>
    <lineage>
        <taxon>Eukaryota</taxon>
        <taxon>Metazoa</taxon>
        <taxon>Chordata</taxon>
        <taxon>Tunicata</taxon>
        <taxon>Appendicularia</taxon>
        <taxon>Copelata</taxon>
        <taxon>Oikopleuridae</taxon>
        <taxon>Oikopleura</taxon>
    </lineage>
</organism>
<dbReference type="Proteomes" id="UP000001307">
    <property type="component" value="Unassembled WGS sequence"/>
</dbReference>
<proteinExistence type="predicted"/>